<dbReference type="InterPro" id="IPR002109">
    <property type="entry name" value="Glutaredoxin"/>
</dbReference>
<organism evidence="3 4">
    <name type="scientific">Acidovorax kalamii</name>
    <dbReference type="NCBI Taxonomy" id="2004485"/>
    <lineage>
        <taxon>Bacteria</taxon>
        <taxon>Pseudomonadati</taxon>
        <taxon>Pseudomonadota</taxon>
        <taxon>Betaproteobacteria</taxon>
        <taxon>Burkholderiales</taxon>
        <taxon>Comamonadaceae</taxon>
        <taxon>Acidovorax</taxon>
    </lineage>
</organism>
<proteinExistence type="predicted"/>
<accession>A0A235EM60</accession>
<evidence type="ECO:0000259" key="1">
    <source>
        <dbReference type="Pfam" id="PF00462"/>
    </source>
</evidence>
<gene>
    <name evidence="3" type="ORF">CBY09_15185</name>
</gene>
<sequence length="177" mass="18666">MPLVPYALGQRILPEPPMRPFYRTLLTVLALAAMPWGAGAQTLYKSVGADGRVVYSDKPPVTGAVEKTMKLENLPVSVVPGASPAPQAAAAPDAPPAAAPRGDVVLYMATWCGYCKAAKSYLAGKGIAYRELDIDTPYGKAAFKQLGARGVPVLLTNGQKIAGFTPQAYDAVFMARK</sequence>
<dbReference type="AlphaFoldDB" id="A0A235EM60"/>
<reference evidence="3 4" key="1">
    <citation type="submission" date="2017-07" db="EMBL/GenBank/DDBJ databases">
        <title>Acidovorax KNDSW TSA 6 genome sequence and assembly.</title>
        <authorList>
            <person name="Mayilraj S."/>
        </authorList>
    </citation>
    <scope>NUCLEOTIDE SEQUENCE [LARGE SCALE GENOMIC DNA]</scope>
    <source>
        <strain evidence="3 4">KNDSW-TSA6</strain>
    </source>
</reference>
<dbReference type="SUPFAM" id="SSF52833">
    <property type="entry name" value="Thioredoxin-like"/>
    <property type="match status" value="1"/>
</dbReference>
<dbReference type="InterPro" id="IPR036249">
    <property type="entry name" value="Thioredoxin-like_sf"/>
</dbReference>
<dbReference type="CDD" id="cd02976">
    <property type="entry name" value="NrdH"/>
    <property type="match status" value="1"/>
</dbReference>
<dbReference type="Gene3D" id="3.40.30.10">
    <property type="entry name" value="Glutaredoxin"/>
    <property type="match status" value="1"/>
</dbReference>
<name>A0A235EM60_9BURK</name>
<feature type="domain" description="Glutaredoxin" evidence="1">
    <location>
        <begin position="104"/>
        <end position="160"/>
    </location>
</feature>
<dbReference type="PANTHER" id="PTHR34386">
    <property type="entry name" value="GLUTAREDOXIN"/>
    <property type="match status" value="1"/>
</dbReference>
<dbReference type="PANTHER" id="PTHR34386:SF1">
    <property type="entry name" value="GLUTAREDOXIN-LIKE PROTEIN NRDH"/>
    <property type="match status" value="1"/>
</dbReference>
<comment type="caution">
    <text evidence="3">The sequence shown here is derived from an EMBL/GenBank/DDBJ whole genome shotgun (WGS) entry which is preliminary data.</text>
</comment>
<dbReference type="OrthoDB" id="8794394at2"/>
<dbReference type="InterPro" id="IPR025392">
    <property type="entry name" value="DUF4124"/>
</dbReference>
<dbReference type="EMBL" id="NOIG01000009">
    <property type="protein sequence ID" value="OYD49545.1"/>
    <property type="molecule type" value="Genomic_DNA"/>
</dbReference>
<dbReference type="InterPro" id="IPR051548">
    <property type="entry name" value="Grx-like_ET"/>
</dbReference>
<dbReference type="Proteomes" id="UP000215441">
    <property type="component" value="Unassembled WGS sequence"/>
</dbReference>
<feature type="domain" description="DUF4124" evidence="2">
    <location>
        <begin position="30"/>
        <end position="85"/>
    </location>
</feature>
<dbReference type="GO" id="GO:0045454">
    <property type="term" value="P:cell redox homeostasis"/>
    <property type="evidence" value="ECO:0007669"/>
    <property type="project" value="TreeGrafter"/>
</dbReference>
<dbReference type="GO" id="GO:0009055">
    <property type="term" value="F:electron transfer activity"/>
    <property type="evidence" value="ECO:0007669"/>
    <property type="project" value="TreeGrafter"/>
</dbReference>
<evidence type="ECO:0000313" key="4">
    <source>
        <dbReference type="Proteomes" id="UP000215441"/>
    </source>
</evidence>
<protein>
    <submittedName>
        <fullName evidence="3">Uncharacterized protein</fullName>
    </submittedName>
</protein>
<keyword evidence="4" id="KW-1185">Reference proteome</keyword>
<dbReference type="Pfam" id="PF00462">
    <property type="entry name" value="Glutaredoxin"/>
    <property type="match status" value="1"/>
</dbReference>
<evidence type="ECO:0000259" key="2">
    <source>
        <dbReference type="Pfam" id="PF13511"/>
    </source>
</evidence>
<dbReference type="Pfam" id="PF13511">
    <property type="entry name" value="DUF4124"/>
    <property type="match status" value="1"/>
</dbReference>
<evidence type="ECO:0000313" key="3">
    <source>
        <dbReference type="EMBL" id="OYD49545.1"/>
    </source>
</evidence>
<dbReference type="PROSITE" id="PS51354">
    <property type="entry name" value="GLUTAREDOXIN_2"/>
    <property type="match status" value="1"/>
</dbReference>